<accession>A0ACC1QXE4</accession>
<evidence type="ECO:0000313" key="1">
    <source>
        <dbReference type="EMBL" id="KAJ3494103.1"/>
    </source>
</evidence>
<comment type="caution">
    <text evidence="1">The sequence shown here is derived from an EMBL/GenBank/DDBJ whole genome shotgun (WGS) entry which is preliminary data.</text>
</comment>
<dbReference type="Proteomes" id="UP001148737">
    <property type="component" value="Unassembled WGS sequence"/>
</dbReference>
<protein>
    <submittedName>
        <fullName evidence="1">Uncharacterized protein</fullName>
    </submittedName>
</protein>
<sequence>MADQNLRPDENDGCSKEPVIVRLESATEATATRFDLTFKIQTLAHKQLTALVPPVLQSGKVKDSEGREYCFSVVKFVPGPTVESVWAELDDNNKELVIKEIIAALKVLHSQNLNDRSIQDALEQATTCQAEDPESHSVKITSRFPELGTVVIEENEMDQWVQEAVLCHNDLTPRNLICGRLKKANQKRIPSIDWLPSLIGN</sequence>
<reference evidence="1" key="1">
    <citation type="submission" date="2022-07" db="EMBL/GenBank/DDBJ databases">
        <title>Genome Sequence of Lecanicillium saksenae.</title>
        <authorList>
            <person name="Buettner E."/>
        </authorList>
    </citation>
    <scope>NUCLEOTIDE SEQUENCE</scope>
    <source>
        <strain evidence="1">VT-O1</strain>
    </source>
</reference>
<gene>
    <name evidence="1" type="ORF">NLG97_g4291</name>
</gene>
<keyword evidence="2" id="KW-1185">Reference proteome</keyword>
<evidence type="ECO:0000313" key="2">
    <source>
        <dbReference type="Proteomes" id="UP001148737"/>
    </source>
</evidence>
<proteinExistence type="predicted"/>
<dbReference type="EMBL" id="JANAKD010000414">
    <property type="protein sequence ID" value="KAJ3494103.1"/>
    <property type="molecule type" value="Genomic_DNA"/>
</dbReference>
<organism evidence="1 2">
    <name type="scientific">Lecanicillium saksenae</name>
    <dbReference type="NCBI Taxonomy" id="468837"/>
    <lineage>
        <taxon>Eukaryota</taxon>
        <taxon>Fungi</taxon>
        <taxon>Dikarya</taxon>
        <taxon>Ascomycota</taxon>
        <taxon>Pezizomycotina</taxon>
        <taxon>Sordariomycetes</taxon>
        <taxon>Hypocreomycetidae</taxon>
        <taxon>Hypocreales</taxon>
        <taxon>Cordycipitaceae</taxon>
        <taxon>Lecanicillium</taxon>
    </lineage>
</organism>
<name>A0ACC1QXE4_9HYPO</name>